<organism evidence="1 2">
    <name type="scientific">Tagetes erecta</name>
    <name type="common">African marigold</name>
    <dbReference type="NCBI Taxonomy" id="13708"/>
    <lineage>
        <taxon>Eukaryota</taxon>
        <taxon>Viridiplantae</taxon>
        <taxon>Streptophyta</taxon>
        <taxon>Embryophyta</taxon>
        <taxon>Tracheophyta</taxon>
        <taxon>Spermatophyta</taxon>
        <taxon>Magnoliopsida</taxon>
        <taxon>eudicotyledons</taxon>
        <taxon>Gunneridae</taxon>
        <taxon>Pentapetalae</taxon>
        <taxon>asterids</taxon>
        <taxon>campanulids</taxon>
        <taxon>Asterales</taxon>
        <taxon>Asteraceae</taxon>
        <taxon>Asteroideae</taxon>
        <taxon>Heliantheae alliance</taxon>
        <taxon>Tageteae</taxon>
        <taxon>Tagetes</taxon>
    </lineage>
</organism>
<keyword evidence="2" id="KW-1185">Reference proteome</keyword>
<accession>A0AAD8L9Q7</accession>
<protein>
    <submittedName>
        <fullName evidence="1">Uncharacterized protein</fullName>
    </submittedName>
</protein>
<comment type="caution">
    <text evidence="1">The sequence shown here is derived from an EMBL/GenBank/DDBJ whole genome shotgun (WGS) entry which is preliminary data.</text>
</comment>
<proteinExistence type="predicted"/>
<evidence type="ECO:0000313" key="1">
    <source>
        <dbReference type="EMBL" id="KAK1438380.1"/>
    </source>
</evidence>
<dbReference type="EMBL" id="JAUHHV010000001">
    <property type="protein sequence ID" value="KAK1438380.1"/>
    <property type="molecule type" value="Genomic_DNA"/>
</dbReference>
<dbReference type="Proteomes" id="UP001229421">
    <property type="component" value="Unassembled WGS sequence"/>
</dbReference>
<reference evidence="1" key="1">
    <citation type="journal article" date="2023" name="bioRxiv">
        <title>Improved chromosome-level genome assembly for marigold (Tagetes erecta).</title>
        <authorList>
            <person name="Jiang F."/>
            <person name="Yuan L."/>
            <person name="Wang S."/>
            <person name="Wang H."/>
            <person name="Xu D."/>
            <person name="Wang A."/>
            <person name="Fan W."/>
        </authorList>
    </citation>
    <scope>NUCLEOTIDE SEQUENCE</scope>
    <source>
        <strain evidence="1">WSJ</strain>
        <tissue evidence="1">Leaf</tissue>
    </source>
</reference>
<sequence length="133" mass="15497">MVELHDLLDQWKEKIENRAHIMRDEAPMKSHMAVVHEQGEVENNRAQPDVKIKSHFEEKMTTIESYWEDLNEQMENGYKNTRLTISLLRRIEGLLEKLAGSARDKLEARFCGLRAEAETLMENLLIQLVSSTC</sequence>
<name>A0AAD8L9Q7_TARER</name>
<dbReference type="AlphaFoldDB" id="A0AAD8L9Q7"/>
<evidence type="ECO:0000313" key="2">
    <source>
        <dbReference type="Proteomes" id="UP001229421"/>
    </source>
</evidence>
<gene>
    <name evidence="1" type="ORF">QVD17_04188</name>
</gene>